<evidence type="ECO:0000313" key="4">
    <source>
        <dbReference type="Proteomes" id="UP000247512"/>
    </source>
</evidence>
<dbReference type="Proteomes" id="UP000189683">
    <property type="component" value="Chromosome"/>
</dbReference>
<gene>
    <name evidence="1" type="ORF">B0W47_00565</name>
    <name evidence="2" type="ORF">CDI09_14070</name>
</gene>
<dbReference type="EMBL" id="NIRT01000034">
    <property type="protein sequence ID" value="PYD65330.1"/>
    <property type="molecule type" value="Genomic_DNA"/>
</dbReference>
<evidence type="ECO:0000313" key="1">
    <source>
        <dbReference type="EMBL" id="AQU86195.1"/>
    </source>
</evidence>
<accession>A0A9N7CEU0</accession>
<dbReference type="InterPro" id="IPR010982">
    <property type="entry name" value="Lambda_DNA-bd_dom_sf"/>
</dbReference>
<protein>
    <submittedName>
        <fullName evidence="1">Uncharacterized protein</fullName>
    </submittedName>
</protein>
<sequence length="71" mass="8085">MTPKELLRRVGGPSVLARALRLRHSTPILWREIPPHHCPTIEALFSIPREELRPDLFRGVTVVRPEGEGAR</sequence>
<dbReference type="GO" id="GO:0003677">
    <property type="term" value="F:DNA binding"/>
    <property type="evidence" value="ECO:0007669"/>
    <property type="project" value="InterPro"/>
</dbReference>
<dbReference type="Pfam" id="PF15943">
    <property type="entry name" value="YdaS_toxin"/>
    <property type="match status" value="1"/>
</dbReference>
<evidence type="ECO:0000313" key="2">
    <source>
        <dbReference type="EMBL" id="PYD65330.1"/>
    </source>
</evidence>
<dbReference type="RefSeq" id="WP_078523635.1">
    <property type="nucleotide sequence ID" value="NZ_CP019875.1"/>
</dbReference>
<reference evidence="1" key="2">
    <citation type="submission" date="2017-02" db="EMBL/GenBank/DDBJ databases">
        <authorList>
            <person name="Zhang H."/>
        </authorList>
    </citation>
    <scope>NUCLEOTIDE SEQUENCE</scope>
    <source>
        <strain evidence="1">RZS01</strain>
    </source>
</reference>
<organism evidence="1 3">
    <name type="scientific">Komagataeibacter nataicola</name>
    <dbReference type="NCBI Taxonomy" id="265960"/>
    <lineage>
        <taxon>Bacteria</taxon>
        <taxon>Pseudomonadati</taxon>
        <taxon>Pseudomonadota</taxon>
        <taxon>Alphaproteobacteria</taxon>
        <taxon>Acetobacterales</taxon>
        <taxon>Acetobacteraceae</taxon>
        <taxon>Komagataeibacter</taxon>
    </lineage>
</organism>
<dbReference type="OrthoDB" id="7597148at2"/>
<name>A0A9N7CEU0_9PROT</name>
<dbReference type="Gene3D" id="1.10.260.40">
    <property type="entry name" value="lambda repressor-like DNA-binding domains"/>
    <property type="match status" value="1"/>
</dbReference>
<reference evidence="2 4" key="3">
    <citation type="submission" date="2017-06" db="EMBL/GenBank/DDBJ databases">
        <title>A draft genome sequence of Komagataeibacter nataicola LMG 1536.</title>
        <authorList>
            <person name="Skraban J."/>
            <person name="Cleenwerck I."/>
            <person name="Vandamme P."/>
            <person name="Trcek J."/>
        </authorList>
    </citation>
    <scope>NUCLEOTIDE SEQUENCE [LARGE SCALE GENOMIC DNA]</scope>
    <source>
        <strain evidence="2 4">LMG 1536</strain>
    </source>
</reference>
<dbReference type="AlphaFoldDB" id="A0A9N7CEU0"/>
<dbReference type="KEGG" id="kna:B0W47_00565"/>
<dbReference type="InterPro" id="IPR031856">
    <property type="entry name" value="YdaS_toxin-like"/>
</dbReference>
<dbReference type="SUPFAM" id="SSF47413">
    <property type="entry name" value="lambda repressor-like DNA-binding domains"/>
    <property type="match status" value="1"/>
</dbReference>
<dbReference type="EMBL" id="CP019875">
    <property type="protein sequence ID" value="AQU86195.1"/>
    <property type="molecule type" value="Genomic_DNA"/>
</dbReference>
<dbReference type="Proteomes" id="UP000247512">
    <property type="component" value="Unassembled WGS sequence"/>
</dbReference>
<reference evidence="3" key="1">
    <citation type="submission" date="2017-02" db="EMBL/GenBank/DDBJ databases">
        <title>zhang.</title>
        <authorList>
            <person name="Zhang H."/>
        </authorList>
    </citation>
    <scope>NUCLEOTIDE SEQUENCE [LARGE SCALE GENOMIC DNA]</scope>
    <source>
        <strain evidence="3">RZS01</strain>
    </source>
</reference>
<proteinExistence type="predicted"/>
<evidence type="ECO:0000313" key="3">
    <source>
        <dbReference type="Proteomes" id="UP000189683"/>
    </source>
</evidence>
<keyword evidence="4" id="KW-1185">Reference proteome</keyword>